<dbReference type="InterPro" id="IPR036852">
    <property type="entry name" value="Peptidase_S8/S53_dom_sf"/>
</dbReference>
<proteinExistence type="inferred from homology"/>
<dbReference type="PRINTS" id="PR00723">
    <property type="entry name" value="SUBTILISIN"/>
</dbReference>
<comment type="caution">
    <text evidence="9">The sequence shown here is derived from an EMBL/GenBank/DDBJ whole genome shotgun (WGS) entry which is preliminary data.</text>
</comment>
<dbReference type="EMBL" id="JACHXW010000016">
    <property type="protein sequence ID" value="MBB3154459.1"/>
    <property type="molecule type" value="Genomic_DNA"/>
</dbReference>
<gene>
    <name evidence="9" type="ORF">FHS16_004541</name>
</gene>
<dbReference type="InterPro" id="IPR034202">
    <property type="entry name" value="Subtilisin_Carlsberg-like"/>
</dbReference>
<dbReference type="PROSITE" id="PS51892">
    <property type="entry name" value="SUBTILASE"/>
    <property type="match status" value="1"/>
</dbReference>
<dbReference type="PANTHER" id="PTHR43806:SF11">
    <property type="entry name" value="CEREVISIN-RELATED"/>
    <property type="match status" value="1"/>
</dbReference>
<protein>
    <submittedName>
        <fullName evidence="9">Minor extracellular protease Epr</fullName>
        <ecNumber evidence="9">3.4.21.-</ecNumber>
    </submittedName>
</protein>
<evidence type="ECO:0000256" key="7">
    <source>
        <dbReference type="RuleBase" id="RU003355"/>
    </source>
</evidence>
<dbReference type="GO" id="GO:0046872">
    <property type="term" value="F:metal ion binding"/>
    <property type="evidence" value="ECO:0007669"/>
    <property type="project" value="UniProtKB-KW"/>
</dbReference>
<dbReference type="CDD" id="cd07477">
    <property type="entry name" value="Peptidases_S8_Subtilisin_subset"/>
    <property type="match status" value="1"/>
</dbReference>
<dbReference type="RefSeq" id="WP_221226440.1">
    <property type="nucleotide sequence ID" value="NZ_JACHXW010000016.1"/>
</dbReference>
<evidence type="ECO:0000256" key="5">
    <source>
        <dbReference type="ARBA" id="ARBA00022825"/>
    </source>
</evidence>
<dbReference type="InterPro" id="IPR000209">
    <property type="entry name" value="Peptidase_S8/S53_dom"/>
</dbReference>
<evidence type="ECO:0000256" key="2">
    <source>
        <dbReference type="ARBA" id="ARBA00022670"/>
    </source>
</evidence>
<dbReference type="Gene3D" id="3.40.50.200">
    <property type="entry name" value="Peptidase S8/S53 domain"/>
    <property type="match status" value="1"/>
</dbReference>
<keyword evidence="5 6" id="KW-0720">Serine protease</keyword>
<keyword evidence="4 6" id="KW-0378">Hydrolase</keyword>
<dbReference type="AlphaFoldDB" id="A0A7W5CCS8"/>
<dbReference type="InterPro" id="IPR023827">
    <property type="entry name" value="Peptidase_S8_Asp-AS"/>
</dbReference>
<dbReference type="GO" id="GO:0004252">
    <property type="term" value="F:serine-type endopeptidase activity"/>
    <property type="evidence" value="ECO:0007669"/>
    <property type="project" value="UniProtKB-UniRule"/>
</dbReference>
<dbReference type="Pfam" id="PF00082">
    <property type="entry name" value="Peptidase_S8"/>
    <property type="match status" value="1"/>
</dbReference>
<dbReference type="InterPro" id="IPR050131">
    <property type="entry name" value="Peptidase_S8_subtilisin-like"/>
</dbReference>
<sequence length="303" mass="31365">MKIRAHGIPERKARARFSSLPLLTPATSPALVEWNIRRIQAPQAWETTRGKSIKVAVLDTGIANHPDLRIAGGVNTINGGSYADDNGHGTHVAGIVAAVNKGGKVIGTAPEVNLYAVKALNKDGEGFVSDIIEGIYWCIDNKMNVINMSFGVLGSDSSATLHTAIKKAAKCGIIIVASAGNSGKSSGKIDEPASFSETIAVAASTKGNRIATFSSRGAGIGITAPGENILSTWLDGSYKKLSGTSMASPHVAGGAALLLAGKPGVTPLLVKKKLKNRAAKLNGFSSLAQGSGLLQLDRIFESK</sequence>
<dbReference type="InterPro" id="IPR015500">
    <property type="entry name" value="Peptidase_S8_subtilisin-rel"/>
</dbReference>
<evidence type="ECO:0000259" key="8">
    <source>
        <dbReference type="Pfam" id="PF00082"/>
    </source>
</evidence>
<evidence type="ECO:0000256" key="6">
    <source>
        <dbReference type="PROSITE-ProRule" id="PRU01240"/>
    </source>
</evidence>
<evidence type="ECO:0000256" key="1">
    <source>
        <dbReference type="ARBA" id="ARBA00011073"/>
    </source>
</evidence>
<feature type="active site" description="Charge relay system" evidence="6">
    <location>
        <position position="59"/>
    </location>
</feature>
<evidence type="ECO:0000313" key="10">
    <source>
        <dbReference type="Proteomes" id="UP000518605"/>
    </source>
</evidence>
<feature type="active site" description="Charge relay system" evidence="6">
    <location>
        <position position="88"/>
    </location>
</feature>
<accession>A0A7W5CCS8</accession>
<comment type="similarity">
    <text evidence="1 6 7">Belongs to the peptidase S8 family.</text>
</comment>
<dbReference type="InterPro" id="IPR023828">
    <property type="entry name" value="Peptidase_S8_Ser-AS"/>
</dbReference>
<dbReference type="InterPro" id="IPR022398">
    <property type="entry name" value="Peptidase_S8_His-AS"/>
</dbReference>
<dbReference type="PROSITE" id="PS00137">
    <property type="entry name" value="SUBTILASE_HIS"/>
    <property type="match status" value="1"/>
</dbReference>
<keyword evidence="2 6" id="KW-0645">Protease</keyword>
<feature type="active site" description="Charge relay system" evidence="6">
    <location>
        <position position="245"/>
    </location>
</feature>
<dbReference type="GO" id="GO:0006508">
    <property type="term" value="P:proteolysis"/>
    <property type="evidence" value="ECO:0007669"/>
    <property type="project" value="UniProtKB-KW"/>
</dbReference>
<keyword evidence="10" id="KW-1185">Reference proteome</keyword>
<dbReference type="Proteomes" id="UP000518605">
    <property type="component" value="Unassembled WGS sequence"/>
</dbReference>
<keyword evidence="3" id="KW-0479">Metal-binding</keyword>
<dbReference type="PROSITE" id="PS00138">
    <property type="entry name" value="SUBTILASE_SER"/>
    <property type="match status" value="1"/>
</dbReference>
<feature type="domain" description="Peptidase S8/S53" evidence="8">
    <location>
        <begin position="50"/>
        <end position="289"/>
    </location>
</feature>
<dbReference type="PROSITE" id="PS00136">
    <property type="entry name" value="SUBTILASE_ASP"/>
    <property type="match status" value="1"/>
</dbReference>
<organism evidence="9 10">
    <name type="scientific">Paenibacillus endophyticus</name>
    <dbReference type="NCBI Taxonomy" id="1294268"/>
    <lineage>
        <taxon>Bacteria</taxon>
        <taxon>Bacillati</taxon>
        <taxon>Bacillota</taxon>
        <taxon>Bacilli</taxon>
        <taxon>Bacillales</taxon>
        <taxon>Paenibacillaceae</taxon>
        <taxon>Paenibacillus</taxon>
    </lineage>
</organism>
<dbReference type="EC" id="3.4.21.-" evidence="9"/>
<dbReference type="PANTHER" id="PTHR43806">
    <property type="entry name" value="PEPTIDASE S8"/>
    <property type="match status" value="1"/>
</dbReference>
<name>A0A7W5CCS8_9BACL</name>
<evidence type="ECO:0000256" key="4">
    <source>
        <dbReference type="ARBA" id="ARBA00022801"/>
    </source>
</evidence>
<evidence type="ECO:0000313" key="9">
    <source>
        <dbReference type="EMBL" id="MBB3154459.1"/>
    </source>
</evidence>
<dbReference type="SUPFAM" id="SSF52743">
    <property type="entry name" value="Subtilisin-like"/>
    <property type="match status" value="1"/>
</dbReference>
<evidence type="ECO:0000256" key="3">
    <source>
        <dbReference type="ARBA" id="ARBA00022723"/>
    </source>
</evidence>
<reference evidence="9 10" key="1">
    <citation type="submission" date="2020-08" db="EMBL/GenBank/DDBJ databases">
        <title>Genomic Encyclopedia of Type Strains, Phase III (KMG-III): the genomes of soil and plant-associated and newly described type strains.</title>
        <authorList>
            <person name="Whitman W."/>
        </authorList>
    </citation>
    <scope>NUCLEOTIDE SEQUENCE [LARGE SCALE GENOMIC DNA]</scope>
    <source>
        <strain evidence="9 10">CECT 8234</strain>
    </source>
</reference>